<keyword evidence="2" id="KW-1185">Reference proteome</keyword>
<protein>
    <submittedName>
        <fullName evidence="1">Uncharacterized protein</fullName>
    </submittedName>
</protein>
<organism evidence="1 2">
    <name type="scientific">Portunus trituberculatus</name>
    <name type="common">Swimming crab</name>
    <name type="synonym">Neptunus trituberculatus</name>
    <dbReference type="NCBI Taxonomy" id="210409"/>
    <lineage>
        <taxon>Eukaryota</taxon>
        <taxon>Metazoa</taxon>
        <taxon>Ecdysozoa</taxon>
        <taxon>Arthropoda</taxon>
        <taxon>Crustacea</taxon>
        <taxon>Multicrustacea</taxon>
        <taxon>Malacostraca</taxon>
        <taxon>Eumalacostraca</taxon>
        <taxon>Eucarida</taxon>
        <taxon>Decapoda</taxon>
        <taxon>Pleocyemata</taxon>
        <taxon>Brachyura</taxon>
        <taxon>Eubrachyura</taxon>
        <taxon>Portunoidea</taxon>
        <taxon>Portunidae</taxon>
        <taxon>Portuninae</taxon>
        <taxon>Portunus</taxon>
    </lineage>
</organism>
<evidence type="ECO:0000313" key="1">
    <source>
        <dbReference type="EMBL" id="MPC82700.1"/>
    </source>
</evidence>
<comment type="caution">
    <text evidence="1">The sequence shown here is derived from an EMBL/GenBank/DDBJ whole genome shotgun (WGS) entry which is preliminary data.</text>
</comment>
<evidence type="ECO:0000313" key="2">
    <source>
        <dbReference type="Proteomes" id="UP000324222"/>
    </source>
</evidence>
<dbReference type="Proteomes" id="UP000324222">
    <property type="component" value="Unassembled WGS sequence"/>
</dbReference>
<gene>
    <name evidence="1" type="ORF">E2C01_077381</name>
</gene>
<accession>A0A5B7IEA3</accession>
<dbReference type="EMBL" id="VSRR010060495">
    <property type="protein sequence ID" value="MPC82700.1"/>
    <property type="molecule type" value="Genomic_DNA"/>
</dbReference>
<sequence>MLSLFQVSSLNFPFFFLQAPPHFILPLFTRTTTSNHIIFTHHHDIISLYLLQTPLHFILSLFTGATMNTTHQRHATLQHHYDIYTT</sequence>
<dbReference type="AlphaFoldDB" id="A0A5B7IEA3"/>
<proteinExistence type="predicted"/>
<reference evidence="1 2" key="1">
    <citation type="submission" date="2019-05" db="EMBL/GenBank/DDBJ databases">
        <title>Another draft genome of Portunus trituberculatus and its Hox gene families provides insights of decapod evolution.</title>
        <authorList>
            <person name="Jeong J.-H."/>
            <person name="Song I."/>
            <person name="Kim S."/>
            <person name="Choi T."/>
            <person name="Kim D."/>
            <person name="Ryu S."/>
            <person name="Kim W."/>
        </authorList>
    </citation>
    <scope>NUCLEOTIDE SEQUENCE [LARGE SCALE GENOMIC DNA]</scope>
    <source>
        <tissue evidence="1">Muscle</tissue>
    </source>
</reference>
<name>A0A5B7IEA3_PORTR</name>